<evidence type="ECO:0000256" key="2">
    <source>
        <dbReference type="ARBA" id="ARBA00022475"/>
    </source>
</evidence>
<accession>A0A4R3P0K5</accession>
<evidence type="ECO:0000313" key="11">
    <source>
        <dbReference type="Proteomes" id="UP000295097"/>
    </source>
</evidence>
<dbReference type="OrthoDB" id="9787227at2"/>
<keyword evidence="3 7" id="KW-0812">Transmembrane</keyword>
<feature type="domain" description="MacB-like periplasmic core" evidence="9">
    <location>
        <begin position="20"/>
        <end position="240"/>
    </location>
</feature>
<evidence type="ECO:0000259" key="9">
    <source>
        <dbReference type="Pfam" id="PF12704"/>
    </source>
</evidence>
<gene>
    <name evidence="10" type="ORF">EDC90_101349</name>
</gene>
<dbReference type="PANTHER" id="PTHR30572">
    <property type="entry name" value="MEMBRANE COMPONENT OF TRANSPORTER-RELATED"/>
    <property type="match status" value="1"/>
</dbReference>
<evidence type="ECO:0000256" key="7">
    <source>
        <dbReference type="SAM" id="Phobius"/>
    </source>
</evidence>
<dbReference type="InterPro" id="IPR025857">
    <property type="entry name" value="MacB_PCD"/>
</dbReference>
<evidence type="ECO:0000256" key="4">
    <source>
        <dbReference type="ARBA" id="ARBA00022989"/>
    </source>
</evidence>
<evidence type="ECO:0000313" key="10">
    <source>
        <dbReference type="EMBL" id="TCT39308.1"/>
    </source>
</evidence>
<sequence>MFLETVKLALRAVRKNFLRSFLTVMGVVIGVSAVIAMATIAEGTSQQVKTEVSELGTDLLFIRPGQRSPGGPAEAAKGFSESDVAAIRNQIAGLRAVAPQNTASVTVVSGGQNRKTTVVGSTNSYLDAQDWRIISGRAFSDAENEGRETACILGNTVSNALFGEAEPVGQSIRVGNIACNVVGVLGARGESGMGQDRDDIVLMPIKTFQRRVGGESYIDSIILSARDTASKAQVEKDVSALLRERRNLASGRDSDFVVNDMTQIADTMDGTTRLLAGLLGAVAVVSLIVGGIGIMNIMLVSVTERTREIGLRLAIGAFRRQVLMQFLVEAVVLSVLGGIGGIALGLGVGYAGVQYLGVPFAPNPYLIIVAFLVSALIGIVFGYFPARRASRLQPIDALRHE</sequence>
<feature type="domain" description="ABC3 transporter permease C-terminal" evidence="8">
    <location>
        <begin position="281"/>
        <end position="394"/>
    </location>
</feature>
<reference evidence="10 11" key="1">
    <citation type="submission" date="2019-03" db="EMBL/GenBank/DDBJ databases">
        <title>Freshwater and sediment microbial communities from various areas in North America, analyzing microbe dynamics in response to fracking.</title>
        <authorList>
            <person name="Lamendella R."/>
        </authorList>
    </citation>
    <scope>NUCLEOTIDE SEQUENCE [LARGE SCALE GENOMIC DNA]</scope>
    <source>
        <strain evidence="10 11">175.2</strain>
    </source>
</reference>
<dbReference type="RefSeq" id="WP_132311220.1">
    <property type="nucleotide sequence ID" value="NZ_SMAR01000013.1"/>
</dbReference>
<dbReference type="GO" id="GO:0022857">
    <property type="term" value="F:transmembrane transporter activity"/>
    <property type="evidence" value="ECO:0007669"/>
    <property type="project" value="TreeGrafter"/>
</dbReference>
<keyword evidence="11" id="KW-1185">Reference proteome</keyword>
<comment type="similarity">
    <text evidence="6">Belongs to the ABC-4 integral membrane protein family.</text>
</comment>
<proteinExistence type="inferred from homology"/>
<feature type="transmembrane region" description="Helical" evidence="7">
    <location>
        <begin position="365"/>
        <end position="384"/>
    </location>
</feature>
<comment type="caution">
    <text evidence="10">The sequence shown here is derived from an EMBL/GenBank/DDBJ whole genome shotgun (WGS) entry which is preliminary data.</text>
</comment>
<keyword evidence="5 7" id="KW-0472">Membrane</keyword>
<dbReference type="AlphaFoldDB" id="A0A4R3P0K5"/>
<dbReference type="Proteomes" id="UP000295097">
    <property type="component" value="Unassembled WGS sequence"/>
</dbReference>
<organism evidence="10 11">
    <name type="scientific">Martelella mediterranea</name>
    <dbReference type="NCBI Taxonomy" id="293089"/>
    <lineage>
        <taxon>Bacteria</taxon>
        <taxon>Pseudomonadati</taxon>
        <taxon>Pseudomonadota</taxon>
        <taxon>Alphaproteobacteria</taxon>
        <taxon>Hyphomicrobiales</taxon>
        <taxon>Aurantimonadaceae</taxon>
        <taxon>Martelella</taxon>
    </lineage>
</organism>
<protein>
    <submittedName>
        <fullName evidence="10">Putative ABC transport system permease protein</fullName>
    </submittedName>
</protein>
<dbReference type="GO" id="GO:0005886">
    <property type="term" value="C:plasma membrane"/>
    <property type="evidence" value="ECO:0007669"/>
    <property type="project" value="UniProtKB-SubCell"/>
</dbReference>
<evidence type="ECO:0000256" key="1">
    <source>
        <dbReference type="ARBA" id="ARBA00004651"/>
    </source>
</evidence>
<feature type="transmembrane region" description="Helical" evidence="7">
    <location>
        <begin position="274"/>
        <end position="302"/>
    </location>
</feature>
<name>A0A4R3P0K5_9HYPH</name>
<dbReference type="EMBL" id="SMAR01000013">
    <property type="protein sequence ID" value="TCT39308.1"/>
    <property type="molecule type" value="Genomic_DNA"/>
</dbReference>
<keyword evidence="4 7" id="KW-1133">Transmembrane helix</keyword>
<feature type="transmembrane region" description="Helical" evidence="7">
    <location>
        <begin position="21"/>
        <end position="41"/>
    </location>
</feature>
<keyword evidence="2" id="KW-1003">Cell membrane</keyword>
<dbReference type="Pfam" id="PF12704">
    <property type="entry name" value="MacB_PCD"/>
    <property type="match status" value="1"/>
</dbReference>
<dbReference type="Pfam" id="PF02687">
    <property type="entry name" value="FtsX"/>
    <property type="match status" value="1"/>
</dbReference>
<dbReference type="InterPro" id="IPR050250">
    <property type="entry name" value="Macrolide_Exporter_MacB"/>
</dbReference>
<dbReference type="InterPro" id="IPR003838">
    <property type="entry name" value="ABC3_permease_C"/>
</dbReference>
<comment type="subcellular location">
    <subcellularLocation>
        <location evidence="1">Cell membrane</location>
        <topology evidence="1">Multi-pass membrane protein</topology>
    </subcellularLocation>
</comment>
<dbReference type="PANTHER" id="PTHR30572:SF4">
    <property type="entry name" value="ABC TRANSPORTER PERMEASE YTRF"/>
    <property type="match status" value="1"/>
</dbReference>
<evidence type="ECO:0000256" key="6">
    <source>
        <dbReference type="ARBA" id="ARBA00038076"/>
    </source>
</evidence>
<evidence type="ECO:0000256" key="3">
    <source>
        <dbReference type="ARBA" id="ARBA00022692"/>
    </source>
</evidence>
<evidence type="ECO:0000256" key="5">
    <source>
        <dbReference type="ARBA" id="ARBA00023136"/>
    </source>
</evidence>
<feature type="transmembrane region" description="Helical" evidence="7">
    <location>
        <begin position="323"/>
        <end position="353"/>
    </location>
</feature>
<evidence type="ECO:0000259" key="8">
    <source>
        <dbReference type="Pfam" id="PF02687"/>
    </source>
</evidence>